<dbReference type="GO" id="GO:0009236">
    <property type="term" value="P:cobalamin biosynthetic process"/>
    <property type="evidence" value="ECO:0007669"/>
    <property type="project" value="InterPro"/>
</dbReference>
<keyword evidence="2" id="KW-1185">Reference proteome</keyword>
<dbReference type="SUPFAM" id="SSF52540">
    <property type="entry name" value="P-loop containing nucleoside triphosphate hydrolases"/>
    <property type="match status" value="1"/>
</dbReference>
<gene>
    <name evidence="1" type="ORF">FYJ35_12350</name>
</gene>
<comment type="caution">
    <text evidence="1">The sequence shown here is derived from an EMBL/GenBank/DDBJ whole genome shotgun (WGS) entry which is preliminary data.</text>
</comment>
<proteinExistence type="predicted"/>
<dbReference type="AlphaFoldDB" id="A0A6L5X6B8"/>
<reference evidence="1 2" key="1">
    <citation type="submission" date="2019-08" db="EMBL/GenBank/DDBJ databases">
        <title>In-depth cultivation of the pig gut microbiome towards novel bacterial diversity and tailored functional studies.</title>
        <authorList>
            <person name="Wylensek D."/>
            <person name="Hitch T.C.A."/>
            <person name="Clavel T."/>
        </authorList>
    </citation>
    <scope>NUCLEOTIDE SEQUENCE [LARGE SCALE GENOMIC DNA]</scope>
    <source>
        <strain evidence="1 2">Oil+RF-744-WCA-WT-11</strain>
    </source>
</reference>
<sequence length="177" mass="20296">MKEERFGAVHIYCGGGKGKTTCGMGLCLRAAGAGRRVLIYQFMKDNASSERQILKTIPGITLLDGFQEEKFSFQMTEEEKAQRRAYYGKKLQEVFTMAGTSYDLLFLDEVVYTVREGLLQEKLLLDCLDKKPEELEVVMTGQDPDEELLRRADYVTKMQKIRHPYDRGLCARKGIEY</sequence>
<protein>
    <submittedName>
        <fullName evidence="1">Cob(I)yrinic acid a,c-diamide adenosyltransferase</fullName>
    </submittedName>
</protein>
<dbReference type="RefSeq" id="WP_154527026.1">
    <property type="nucleotide sequence ID" value="NZ_JAQYJL010000028.1"/>
</dbReference>
<keyword evidence="1" id="KW-0808">Transferase</keyword>
<dbReference type="GO" id="GO:0008817">
    <property type="term" value="F:corrinoid adenosyltransferase activity"/>
    <property type="evidence" value="ECO:0007669"/>
    <property type="project" value="InterPro"/>
</dbReference>
<organism evidence="1 2">
    <name type="scientific">Porcincola intestinalis</name>
    <dbReference type="NCBI Taxonomy" id="2606632"/>
    <lineage>
        <taxon>Bacteria</taxon>
        <taxon>Bacillati</taxon>
        <taxon>Bacillota</taxon>
        <taxon>Clostridia</taxon>
        <taxon>Lachnospirales</taxon>
        <taxon>Lachnospiraceae</taxon>
        <taxon>Porcincola</taxon>
    </lineage>
</organism>
<dbReference type="EMBL" id="VULZ01000015">
    <property type="protein sequence ID" value="MSS15810.1"/>
    <property type="molecule type" value="Genomic_DNA"/>
</dbReference>
<dbReference type="GO" id="GO:0005524">
    <property type="term" value="F:ATP binding"/>
    <property type="evidence" value="ECO:0007669"/>
    <property type="project" value="InterPro"/>
</dbReference>
<dbReference type="PANTHER" id="PTHR46638">
    <property type="entry name" value="CORRINOID ADENOSYLTRANSFERASE"/>
    <property type="match status" value="1"/>
</dbReference>
<dbReference type="Pfam" id="PF02572">
    <property type="entry name" value="CobA_CobO_BtuR"/>
    <property type="match status" value="1"/>
</dbReference>
<accession>A0A6L5X6B8</accession>
<dbReference type="InterPro" id="IPR027417">
    <property type="entry name" value="P-loop_NTPase"/>
</dbReference>
<dbReference type="InterPro" id="IPR003724">
    <property type="entry name" value="CblAdoTrfase_CobA"/>
</dbReference>
<dbReference type="PIRSF" id="PIRSF015617">
    <property type="entry name" value="Adensltrnsf_CobA"/>
    <property type="match status" value="1"/>
</dbReference>
<dbReference type="Proteomes" id="UP000481852">
    <property type="component" value="Unassembled WGS sequence"/>
</dbReference>
<name>A0A6L5X6B8_9FIRM</name>
<evidence type="ECO:0000313" key="2">
    <source>
        <dbReference type="Proteomes" id="UP000481852"/>
    </source>
</evidence>
<dbReference type="Gene3D" id="3.40.50.300">
    <property type="entry name" value="P-loop containing nucleotide triphosphate hydrolases"/>
    <property type="match status" value="1"/>
</dbReference>
<evidence type="ECO:0000313" key="1">
    <source>
        <dbReference type="EMBL" id="MSS15810.1"/>
    </source>
</evidence>
<dbReference type="PANTHER" id="PTHR46638:SF1">
    <property type="entry name" value="CORRINOID ADENOSYLTRANSFERASE"/>
    <property type="match status" value="1"/>
</dbReference>